<evidence type="ECO:0000256" key="6">
    <source>
        <dbReference type="ARBA" id="ARBA00023175"/>
    </source>
</evidence>
<evidence type="ECO:0000313" key="12">
    <source>
        <dbReference type="EMBL" id="KAJ4431508.1"/>
    </source>
</evidence>
<keyword evidence="13" id="KW-1185">Reference proteome</keyword>
<dbReference type="PANTHER" id="PTHR47970">
    <property type="entry name" value="KINESIN-LIKE PROTEIN KIF11"/>
    <property type="match status" value="1"/>
</dbReference>
<dbReference type="InterPro" id="IPR027417">
    <property type="entry name" value="P-loop_NTPase"/>
</dbReference>
<evidence type="ECO:0000256" key="5">
    <source>
        <dbReference type="ARBA" id="ARBA00022840"/>
    </source>
</evidence>
<dbReference type="InterPro" id="IPR001752">
    <property type="entry name" value="Kinesin_motor_dom"/>
</dbReference>
<evidence type="ECO:0000256" key="7">
    <source>
        <dbReference type="ARBA" id="ARBA00023212"/>
    </source>
</evidence>
<comment type="similarity">
    <text evidence="8 9">Belongs to the TRAFAC class myosin-kinesin ATPase superfamily. Kinesin family.</text>
</comment>
<keyword evidence="2" id="KW-0963">Cytoplasm</keyword>
<organism evidence="12 13">
    <name type="scientific">Periplaneta americana</name>
    <name type="common">American cockroach</name>
    <name type="synonym">Blatta americana</name>
    <dbReference type="NCBI Taxonomy" id="6978"/>
    <lineage>
        <taxon>Eukaryota</taxon>
        <taxon>Metazoa</taxon>
        <taxon>Ecdysozoa</taxon>
        <taxon>Arthropoda</taxon>
        <taxon>Hexapoda</taxon>
        <taxon>Insecta</taxon>
        <taxon>Pterygota</taxon>
        <taxon>Neoptera</taxon>
        <taxon>Polyneoptera</taxon>
        <taxon>Dictyoptera</taxon>
        <taxon>Blattodea</taxon>
        <taxon>Blattoidea</taxon>
        <taxon>Blattidae</taxon>
        <taxon>Blattinae</taxon>
        <taxon>Periplaneta</taxon>
    </lineage>
</organism>
<name>A0ABQ8SBZ5_PERAM</name>
<evidence type="ECO:0000313" key="13">
    <source>
        <dbReference type="Proteomes" id="UP001148838"/>
    </source>
</evidence>
<keyword evidence="4 9" id="KW-0547">Nucleotide-binding</keyword>
<keyword evidence="3 9" id="KW-0493">Microtubule</keyword>
<evidence type="ECO:0000259" key="10">
    <source>
        <dbReference type="PROSITE" id="PS50067"/>
    </source>
</evidence>
<dbReference type="SUPFAM" id="SSF52540">
    <property type="entry name" value="P-loop containing nucleoside triphosphate hydrolases"/>
    <property type="match status" value="1"/>
</dbReference>
<comment type="caution">
    <text evidence="12">The sequence shown here is derived from an EMBL/GenBank/DDBJ whole genome shotgun (WGS) entry which is preliminary data.</text>
</comment>
<evidence type="ECO:0000256" key="2">
    <source>
        <dbReference type="ARBA" id="ARBA00022490"/>
    </source>
</evidence>
<dbReference type="InterPro" id="IPR002156">
    <property type="entry name" value="RNaseH_domain"/>
</dbReference>
<dbReference type="Gene3D" id="3.40.850.10">
    <property type="entry name" value="Kinesin motor domain"/>
    <property type="match status" value="1"/>
</dbReference>
<sequence>MLSQLISLNKRIVFQWIPSHCGILGNENADALAKKGSTATCRPVTKCTSLGYGTTSFDGEIIAISECLRNLLCHINKFRNAVILSDSKAAILSIVSKHTPSSQRAEITKMLSQLISLNKRIVFQWIPSHCGILGNENADALAKKGSTATYRPVTKSDPLSGIIPRTLSNLFDELRIQQVEHTVRVSFLELYNEELIDLLSPTNDNAKIRLYEDVAKKGSVIVHGLEEVTVHNKNEVYSIMEKGSVKRQTATTLMNAQSSRSHTIFSITVHIKENSLEGEELLKTGKLNLVDLAGSENIGRSGAMDKRAREAGSINQSLLTLGRVITALVERTPHIPYRESKLTRLLQDSLGGRTKTSIIATISPAACNIEETLSTLDYAHRAKNITNRPEINQKLTKKALIKVALRKQAENIVTDVLHLGSR</sequence>
<dbReference type="Gene3D" id="3.30.420.10">
    <property type="entry name" value="Ribonuclease H-like superfamily/Ribonuclease H"/>
    <property type="match status" value="2"/>
</dbReference>
<dbReference type="InterPro" id="IPR019821">
    <property type="entry name" value="Kinesin_motor_CS"/>
</dbReference>
<evidence type="ECO:0000256" key="4">
    <source>
        <dbReference type="ARBA" id="ARBA00022741"/>
    </source>
</evidence>
<evidence type="ECO:0000256" key="9">
    <source>
        <dbReference type="RuleBase" id="RU000394"/>
    </source>
</evidence>
<dbReference type="InterPro" id="IPR012337">
    <property type="entry name" value="RNaseH-like_sf"/>
</dbReference>
<dbReference type="SMART" id="SM00129">
    <property type="entry name" value="KISc"/>
    <property type="match status" value="1"/>
</dbReference>
<dbReference type="SUPFAM" id="SSF53098">
    <property type="entry name" value="Ribonuclease H-like"/>
    <property type="match status" value="2"/>
</dbReference>
<proteinExistence type="inferred from homology"/>
<dbReference type="Pfam" id="PF00225">
    <property type="entry name" value="Kinesin"/>
    <property type="match status" value="1"/>
</dbReference>
<protein>
    <recommendedName>
        <fullName evidence="9">Kinesin-like protein</fullName>
    </recommendedName>
</protein>
<evidence type="ECO:0000259" key="11">
    <source>
        <dbReference type="PROSITE" id="PS50879"/>
    </source>
</evidence>
<comment type="caution">
    <text evidence="8">Lacks conserved residue(s) required for the propagation of feature annotation.</text>
</comment>
<evidence type="ECO:0000256" key="3">
    <source>
        <dbReference type="ARBA" id="ARBA00022701"/>
    </source>
</evidence>
<feature type="domain" description="RNase H type-1" evidence="11">
    <location>
        <begin position="26"/>
        <end position="147"/>
    </location>
</feature>
<comment type="subcellular location">
    <subcellularLocation>
        <location evidence="1">Cytoplasm</location>
        <location evidence="1">Cytoskeleton</location>
    </subcellularLocation>
</comment>
<dbReference type="InterPro" id="IPR036397">
    <property type="entry name" value="RNaseH_sf"/>
</dbReference>
<dbReference type="PROSITE" id="PS50879">
    <property type="entry name" value="RNASE_H_1"/>
    <property type="match status" value="1"/>
</dbReference>
<keyword evidence="5 9" id="KW-0067">ATP-binding</keyword>
<dbReference type="PANTHER" id="PTHR47970:SF12">
    <property type="entry name" value="KINESIN FAMILY MEMBER 11"/>
    <property type="match status" value="1"/>
</dbReference>
<evidence type="ECO:0000256" key="8">
    <source>
        <dbReference type="PROSITE-ProRule" id="PRU00283"/>
    </source>
</evidence>
<evidence type="ECO:0000256" key="1">
    <source>
        <dbReference type="ARBA" id="ARBA00004245"/>
    </source>
</evidence>
<dbReference type="PROSITE" id="PS50067">
    <property type="entry name" value="KINESIN_MOTOR_2"/>
    <property type="match status" value="1"/>
</dbReference>
<dbReference type="InterPro" id="IPR036961">
    <property type="entry name" value="Kinesin_motor_dom_sf"/>
</dbReference>
<dbReference type="PROSITE" id="PS00411">
    <property type="entry name" value="KINESIN_MOTOR_1"/>
    <property type="match status" value="1"/>
</dbReference>
<feature type="domain" description="Kinesin motor" evidence="10">
    <location>
        <begin position="161"/>
        <end position="385"/>
    </location>
</feature>
<accession>A0ABQ8SBZ5</accession>
<dbReference type="CDD" id="cd09276">
    <property type="entry name" value="Rnase_HI_RT_non_LTR"/>
    <property type="match status" value="1"/>
</dbReference>
<keyword evidence="7" id="KW-0206">Cytoskeleton</keyword>
<keyword evidence="6 9" id="KW-0505">Motor protein</keyword>
<dbReference type="EMBL" id="JAJSOF020000031">
    <property type="protein sequence ID" value="KAJ4431508.1"/>
    <property type="molecule type" value="Genomic_DNA"/>
</dbReference>
<dbReference type="PRINTS" id="PR00380">
    <property type="entry name" value="KINESINHEAVY"/>
</dbReference>
<dbReference type="Proteomes" id="UP001148838">
    <property type="component" value="Unassembled WGS sequence"/>
</dbReference>
<reference evidence="12 13" key="1">
    <citation type="journal article" date="2022" name="Allergy">
        <title>Genome assembly and annotation of Periplaneta americana reveal a comprehensive cockroach allergen profile.</title>
        <authorList>
            <person name="Wang L."/>
            <person name="Xiong Q."/>
            <person name="Saelim N."/>
            <person name="Wang L."/>
            <person name="Nong W."/>
            <person name="Wan A.T."/>
            <person name="Shi M."/>
            <person name="Liu X."/>
            <person name="Cao Q."/>
            <person name="Hui J.H.L."/>
            <person name="Sookrung N."/>
            <person name="Leung T.F."/>
            <person name="Tungtrongchitr A."/>
            <person name="Tsui S.K.W."/>
        </authorList>
    </citation>
    <scope>NUCLEOTIDE SEQUENCE [LARGE SCALE GENOMIC DNA]</scope>
    <source>
        <strain evidence="12">PWHHKU_190912</strain>
    </source>
</reference>
<gene>
    <name evidence="12" type="ORF">ANN_20106</name>
</gene>
<dbReference type="InterPro" id="IPR047149">
    <property type="entry name" value="KIF11-like"/>
</dbReference>